<gene>
    <name evidence="2" type="ORF">GCM10010420_04010</name>
</gene>
<protein>
    <recommendedName>
        <fullName evidence="4">Integral membrane protein</fullName>
    </recommendedName>
</protein>
<feature type="transmembrane region" description="Helical" evidence="1">
    <location>
        <begin position="342"/>
        <end position="360"/>
    </location>
</feature>
<reference evidence="3" key="1">
    <citation type="journal article" date="2019" name="Int. J. Syst. Evol. Microbiol.">
        <title>The Global Catalogue of Microorganisms (GCM) 10K type strain sequencing project: providing services to taxonomists for standard genome sequencing and annotation.</title>
        <authorList>
            <consortium name="The Broad Institute Genomics Platform"/>
            <consortium name="The Broad Institute Genome Sequencing Center for Infectious Disease"/>
            <person name="Wu L."/>
            <person name="Ma J."/>
        </authorList>
    </citation>
    <scope>NUCLEOTIDE SEQUENCE [LARGE SCALE GENOMIC DNA]</scope>
    <source>
        <strain evidence="3">JCM 6921</strain>
    </source>
</reference>
<dbReference type="Proteomes" id="UP001500058">
    <property type="component" value="Unassembled WGS sequence"/>
</dbReference>
<feature type="transmembrane region" description="Helical" evidence="1">
    <location>
        <begin position="101"/>
        <end position="119"/>
    </location>
</feature>
<dbReference type="EMBL" id="BAAATJ010000001">
    <property type="protein sequence ID" value="GAA2384859.1"/>
    <property type="molecule type" value="Genomic_DNA"/>
</dbReference>
<keyword evidence="1" id="KW-0812">Transmembrane</keyword>
<feature type="transmembrane region" description="Helical" evidence="1">
    <location>
        <begin position="131"/>
        <end position="149"/>
    </location>
</feature>
<name>A0ABP5UQX0_9ACTN</name>
<feature type="transmembrane region" description="Helical" evidence="1">
    <location>
        <begin position="314"/>
        <end position="336"/>
    </location>
</feature>
<accession>A0ABP5UQX0</accession>
<comment type="caution">
    <text evidence="2">The sequence shown here is derived from an EMBL/GenBank/DDBJ whole genome shotgun (WGS) entry which is preliminary data.</text>
</comment>
<feature type="transmembrane region" description="Helical" evidence="1">
    <location>
        <begin position="218"/>
        <end position="237"/>
    </location>
</feature>
<feature type="transmembrane region" description="Helical" evidence="1">
    <location>
        <begin position="367"/>
        <end position="387"/>
    </location>
</feature>
<feature type="transmembrane region" description="Helical" evidence="1">
    <location>
        <begin position="39"/>
        <end position="60"/>
    </location>
</feature>
<keyword evidence="3" id="KW-1185">Reference proteome</keyword>
<organism evidence="2 3">
    <name type="scientific">Streptomyces glaucosporus</name>
    <dbReference type="NCBI Taxonomy" id="284044"/>
    <lineage>
        <taxon>Bacteria</taxon>
        <taxon>Bacillati</taxon>
        <taxon>Actinomycetota</taxon>
        <taxon>Actinomycetes</taxon>
        <taxon>Kitasatosporales</taxon>
        <taxon>Streptomycetaceae</taxon>
        <taxon>Streptomyces</taxon>
    </lineage>
</organism>
<keyword evidence="1" id="KW-0472">Membrane</keyword>
<evidence type="ECO:0000256" key="1">
    <source>
        <dbReference type="SAM" id="Phobius"/>
    </source>
</evidence>
<evidence type="ECO:0008006" key="4">
    <source>
        <dbReference type="Google" id="ProtNLM"/>
    </source>
</evidence>
<feature type="transmembrane region" description="Helical" evidence="1">
    <location>
        <begin position="282"/>
        <end position="302"/>
    </location>
</feature>
<feature type="transmembrane region" description="Helical" evidence="1">
    <location>
        <begin position="194"/>
        <end position="211"/>
    </location>
</feature>
<evidence type="ECO:0000313" key="2">
    <source>
        <dbReference type="EMBL" id="GAA2384859.1"/>
    </source>
</evidence>
<dbReference type="RefSeq" id="WP_344629016.1">
    <property type="nucleotide sequence ID" value="NZ_BAAATJ010000001.1"/>
</dbReference>
<evidence type="ECO:0000313" key="3">
    <source>
        <dbReference type="Proteomes" id="UP001500058"/>
    </source>
</evidence>
<sequence length="482" mass="50699">MEAVTGWSATPGRVSPALDPGRTAAEAALSRRADRRLRAVCAIFVLAAAALVPLTLPLGWDERVYTSRFGPHGPATPFSAPRTRGVPLLEFPVASWSGSEPLLRIWLLLLAGIALYLGFRPWLRVLARPSAVWVAAALYGSGWIALFYANSAMPNHYTAMGAVAAVGCFARRRPCHAGVAAGLAVATLMRPNDGAFVAAPLLLAALLVPAWRTRGRILSAAGGVAAGALPWVVEAYLRFGGVAERLAEASDAQGGTRPVLSVAANLTSLDGPLLCRPCDGDGVWWAAVEWWPLLALLTALGLRSARRAATPAAPLWLAVAVALAAVAQYLFLVAYAAPRFLLPGYALLAVPAALGLLAAADLSRRSYPVAAVLALALAGHLAVQLTLAHTHGGIQEKAREDWRRTVAVLRAHGVRPPCVLAGSGSAIPVAHMAGCSTAETGARTRADALVLRGGEVPRWARDWPRYPVPDAYRPPWSVAVRP</sequence>
<proteinExistence type="predicted"/>
<keyword evidence="1" id="KW-1133">Transmembrane helix</keyword>